<dbReference type="RefSeq" id="WP_046467718.1">
    <property type="nucleotide sequence ID" value="NZ_LAKJ01000011.1"/>
</dbReference>
<dbReference type="GO" id="GO:0009294">
    <property type="term" value="P:DNA-mediated transformation"/>
    <property type="evidence" value="ECO:0007669"/>
    <property type="project" value="InterPro"/>
</dbReference>
<dbReference type="Pfam" id="PF02481">
    <property type="entry name" value="DNA_processg_A"/>
    <property type="match status" value="1"/>
</dbReference>
<name>A0A0M2P290_STACC</name>
<evidence type="ECO:0000256" key="1">
    <source>
        <dbReference type="ARBA" id="ARBA00006525"/>
    </source>
</evidence>
<proteinExistence type="inferred from homology"/>
<dbReference type="AlphaFoldDB" id="A0A0M2P290"/>
<dbReference type="Gene3D" id="3.40.50.450">
    <property type="match status" value="1"/>
</dbReference>
<dbReference type="NCBIfam" id="TIGR00732">
    <property type="entry name" value="dprA"/>
    <property type="match status" value="1"/>
</dbReference>
<accession>A0A0M2P290</accession>
<evidence type="ECO:0000259" key="2">
    <source>
        <dbReference type="Pfam" id="PF02481"/>
    </source>
</evidence>
<comment type="similarity">
    <text evidence="1">Belongs to the DprA/Smf family.</text>
</comment>
<comment type="caution">
    <text evidence="3">The sequence shown here is derived from an EMBL/GenBank/DDBJ whole genome shotgun (WGS) entry which is preliminary data.</text>
</comment>
<dbReference type="SUPFAM" id="SSF102405">
    <property type="entry name" value="MCP/YpsA-like"/>
    <property type="match status" value="1"/>
</dbReference>
<dbReference type="Proteomes" id="UP000034455">
    <property type="component" value="Unassembled WGS sequence"/>
</dbReference>
<protein>
    <submittedName>
        <fullName evidence="3">Rossmann fold nucleotide-binding protein Smf</fullName>
    </submittedName>
</protein>
<dbReference type="PATRIC" id="fig|74704.6.peg.192"/>
<sequence>MNTDYLFLKLRFSGLSTQQIHRLFKFKSNFLSYTKREQQKILKLYLSTTKSQKKYQIYHDFVNYHIDAILMQLYKWNINFIGINHPSYPNLLREIHDPPFILFYKGNIALTARDQTLAIVGSRHATDYTRDALKFLFPSLKKKNLTIVSGLAEGADQVAHQYAIENHMAAIAVLAFGHLNHYPKSTQKIREQLEQTGLVISEYLPYQKPLKHHFPERNRLISGLSKGVLITESTIKSGTLITTNCALEQNREVYVLPGSMFNDMTMGNLMSAQDGAKIVISPKDIIDDFG</sequence>
<evidence type="ECO:0000313" key="4">
    <source>
        <dbReference type="Proteomes" id="UP000034455"/>
    </source>
</evidence>
<dbReference type="InterPro" id="IPR003488">
    <property type="entry name" value="DprA"/>
</dbReference>
<dbReference type="PANTHER" id="PTHR43022">
    <property type="entry name" value="PROTEIN SMF"/>
    <property type="match status" value="1"/>
</dbReference>
<organism evidence="3 4">
    <name type="scientific">Staphylococcus cohnii subsp. cohnii</name>
    <dbReference type="NCBI Taxonomy" id="74704"/>
    <lineage>
        <taxon>Bacteria</taxon>
        <taxon>Bacillati</taxon>
        <taxon>Bacillota</taxon>
        <taxon>Bacilli</taxon>
        <taxon>Bacillales</taxon>
        <taxon>Staphylococcaceae</taxon>
        <taxon>Staphylococcus</taxon>
        <taxon>Staphylococcus cohnii species complex</taxon>
    </lineage>
</organism>
<dbReference type="EMBL" id="LAKJ01000011">
    <property type="protein sequence ID" value="KKI63988.1"/>
    <property type="molecule type" value="Genomic_DNA"/>
</dbReference>
<gene>
    <name evidence="3" type="ORF">UF66_0185</name>
</gene>
<feature type="domain" description="Smf/DprA SLOG" evidence="2">
    <location>
        <begin position="80"/>
        <end position="289"/>
    </location>
</feature>
<evidence type="ECO:0000313" key="3">
    <source>
        <dbReference type="EMBL" id="KKI63988.1"/>
    </source>
</evidence>
<dbReference type="PANTHER" id="PTHR43022:SF1">
    <property type="entry name" value="PROTEIN SMF"/>
    <property type="match status" value="1"/>
</dbReference>
<reference evidence="3 4" key="1">
    <citation type="submission" date="2015-03" db="EMBL/GenBank/DDBJ databases">
        <title>Genome Assembly of Staphylococcus cohnii subsp. cohnii strain G22B2.</title>
        <authorList>
            <person name="Nair G."/>
            <person name="Kaur G."/>
            <person name="Khatri I."/>
            <person name="Singh N.K."/>
            <person name="Sathyabama S."/>
            <person name="Maurya S.K."/>
            <person name="Subramanian S."/>
            <person name="Agrewala J.N."/>
            <person name="Mayilraj S."/>
        </authorList>
    </citation>
    <scope>NUCLEOTIDE SEQUENCE [LARGE SCALE GENOMIC DNA]</scope>
    <source>
        <strain evidence="3 4">G22B2</strain>
    </source>
</reference>
<dbReference type="InterPro" id="IPR057666">
    <property type="entry name" value="DrpA_SLOG"/>
</dbReference>